<keyword evidence="4 9" id="KW-0418">Kinase</keyword>
<proteinExistence type="predicted"/>
<dbReference type="OrthoDB" id="9784397at2"/>
<dbReference type="STRING" id="112903.SAMN04490178_10862"/>
<feature type="coiled-coil region" evidence="6">
    <location>
        <begin position="323"/>
        <end position="413"/>
    </location>
</feature>
<dbReference type="InterPro" id="IPR054327">
    <property type="entry name" value="His-kinase-like_sensor"/>
</dbReference>
<dbReference type="SMART" id="SM00387">
    <property type="entry name" value="HATPase_c"/>
    <property type="match status" value="1"/>
</dbReference>
<keyword evidence="7" id="KW-0472">Membrane</keyword>
<evidence type="ECO:0000256" key="1">
    <source>
        <dbReference type="ARBA" id="ARBA00000085"/>
    </source>
</evidence>
<dbReference type="Gene3D" id="3.30.565.10">
    <property type="entry name" value="Histidine kinase-like ATPase, C-terminal domain"/>
    <property type="match status" value="1"/>
</dbReference>
<gene>
    <name evidence="9" type="ORF">SAMN04490178_10862</name>
</gene>
<evidence type="ECO:0000313" key="9">
    <source>
        <dbReference type="EMBL" id="SEO99095.1"/>
    </source>
</evidence>
<protein>
    <recommendedName>
        <fullName evidence="2">histidine kinase</fullName>
        <ecNumber evidence="2">2.7.13.3</ecNumber>
    </recommendedName>
</protein>
<evidence type="ECO:0000313" key="10">
    <source>
        <dbReference type="Proteomes" id="UP000198847"/>
    </source>
</evidence>
<keyword evidence="7" id="KW-0812">Transmembrane</keyword>
<evidence type="ECO:0000259" key="8">
    <source>
        <dbReference type="PROSITE" id="PS50109"/>
    </source>
</evidence>
<reference evidence="9 10" key="1">
    <citation type="submission" date="2016-10" db="EMBL/GenBank/DDBJ databases">
        <authorList>
            <person name="de Groot N.N."/>
        </authorList>
    </citation>
    <scope>NUCLEOTIDE SEQUENCE [LARGE SCALE GENOMIC DNA]</scope>
    <source>
        <strain evidence="9 10">DSM 13305</strain>
    </source>
</reference>
<evidence type="ECO:0000256" key="5">
    <source>
        <dbReference type="ARBA" id="ARBA00023012"/>
    </source>
</evidence>
<name>A0A1H8U7G2_9FIRM</name>
<dbReference type="InterPro" id="IPR005467">
    <property type="entry name" value="His_kinase_dom"/>
</dbReference>
<dbReference type="CDD" id="cd00082">
    <property type="entry name" value="HisKA"/>
    <property type="match status" value="1"/>
</dbReference>
<dbReference type="InterPro" id="IPR003594">
    <property type="entry name" value="HATPase_dom"/>
</dbReference>
<dbReference type="Gene3D" id="3.30.450.20">
    <property type="entry name" value="PAS domain"/>
    <property type="match status" value="2"/>
</dbReference>
<dbReference type="PROSITE" id="PS50109">
    <property type="entry name" value="HIS_KIN"/>
    <property type="match status" value="1"/>
</dbReference>
<dbReference type="RefSeq" id="WP_091745723.1">
    <property type="nucleotide sequence ID" value="NZ_FODY01000008.1"/>
</dbReference>
<dbReference type="InterPro" id="IPR036890">
    <property type="entry name" value="HATPase_C_sf"/>
</dbReference>
<evidence type="ECO:0000256" key="6">
    <source>
        <dbReference type="SAM" id="Coils"/>
    </source>
</evidence>
<dbReference type="InterPro" id="IPR004358">
    <property type="entry name" value="Sig_transdc_His_kin-like_C"/>
</dbReference>
<dbReference type="SUPFAM" id="SSF47384">
    <property type="entry name" value="Homodimeric domain of signal transducing histidine kinase"/>
    <property type="match status" value="1"/>
</dbReference>
<keyword evidence="7" id="KW-1133">Transmembrane helix</keyword>
<dbReference type="PANTHER" id="PTHR43065">
    <property type="entry name" value="SENSOR HISTIDINE KINASE"/>
    <property type="match status" value="1"/>
</dbReference>
<dbReference type="Proteomes" id="UP000198847">
    <property type="component" value="Unassembled WGS sequence"/>
</dbReference>
<dbReference type="PRINTS" id="PR00344">
    <property type="entry name" value="BCTRLSENSOR"/>
</dbReference>
<sequence>MEEKRLAIGTEDSLASRNVRIIIILFGVFLLSFLWLGLFYKIENERQIALADAFKDTANFARAFEEHTLRTIKSVDQAALFLKHEYEKAGSRIDIPQYIREGRFASQPVVLLSVIDEYGNLAVSSQVPFVPSNLADREHFLVHKGRDSGDLFISKPVLGRSSGKWSIQMTRRVNKPDGSFGGVVVASVDPYYFTQFYKQVNLGKNSTIALVGRDGIVRARESGVTAEPGQNLSGGALMAHMAEREVGQYVITSDIDGTKRIHSYQALKEYPLVVSVGISEQDAFQEVNERVAVYYGVAALISVVIVIFIMVLLFITARQKRTQTELKQAYDTLETEVEERTRELFAANQELEAMNEEFQHTNQELKNEIADRRRMETSLRVSKEELVQRNNELVSALHMLEQAQRQLVQQEKLAGIGQLAAGVAHEINNPLGFVTSNVESLQEYFSVFDRVLSRYRQLCLALEQTETAAAQTNMVAELADYEKEQDLDYIREDLPELFQDTLAGLERMSKIVRGMRTFSRVDQQAVFEDYDLLEGLESTLLVAHNEIKYNAVVEKILTPIPVIKAVRGEINQVLLNLIVNAVHAIKDKHRTETGVIRVSTWFDAEFVYCAVEDNGTGITPENMKSIFNPFFTTKPVGQGTGMGLSISYDIIVNRHKGNIWVESTTGEGAKFIFKLPIRHDGEAALPPAAVRLPGSVEQGE</sequence>
<dbReference type="EC" id="2.7.13.3" evidence="2"/>
<dbReference type="GO" id="GO:0000155">
    <property type="term" value="F:phosphorelay sensor kinase activity"/>
    <property type="evidence" value="ECO:0007669"/>
    <property type="project" value="InterPro"/>
</dbReference>
<accession>A0A1H8U7G2</accession>
<keyword evidence="3" id="KW-0597">Phosphoprotein</keyword>
<feature type="domain" description="Histidine kinase" evidence="8">
    <location>
        <begin position="422"/>
        <end position="679"/>
    </location>
</feature>
<organism evidence="9 10">
    <name type="scientific">Propionispora vibrioides</name>
    <dbReference type="NCBI Taxonomy" id="112903"/>
    <lineage>
        <taxon>Bacteria</taxon>
        <taxon>Bacillati</taxon>
        <taxon>Bacillota</taxon>
        <taxon>Negativicutes</taxon>
        <taxon>Selenomonadales</taxon>
        <taxon>Sporomusaceae</taxon>
        <taxon>Propionispora</taxon>
    </lineage>
</organism>
<dbReference type="Pfam" id="PF22588">
    <property type="entry name" value="dCache_1_like"/>
    <property type="match status" value="1"/>
</dbReference>
<dbReference type="InterPro" id="IPR003661">
    <property type="entry name" value="HisK_dim/P_dom"/>
</dbReference>
<keyword evidence="10" id="KW-1185">Reference proteome</keyword>
<dbReference type="SUPFAM" id="SSF55874">
    <property type="entry name" value="ATPase domain of HSP90 chaperone/DNA topoisomerase II/histidine kinase"/>
    <property type="match status" value="1"/>
</dbReference>
<dbReference type="AlphaFoldDB" id="A0A1H8U7G2"/>
<evidence type="ECO:0000256" key="3">
    <source>
        <dbReference type="ARBA" id="ARBA00022553"/>
    </source>
</evidence>
<feature type="transmembrane region" description="Helical" evidence="7">
    <location>
        <begin position="292"/>
        <end position="317"/>
    </location>
</feature>
<comment type="catalytic activity">
    <reaction evidence="1">
        <text>ATP + protein L-histidine = ADP + protein N-phospho-L-histidine.</text>
        <dbReference type="EC" id="2.7.13.3"/>
    </reaction>
</comment>
<dbReference type="CDD" id="cd12915">
    <property type="entry name" value="PDC2_DGC_like"/>
    <property type="match status" value="1"/>
</dbReference>
<keyword evidence="4 9" id="KW-0808">Transferase</keyword>
<feature type="transmembrane region" description="Helical" evidence="7">
    <location>
        <begin position="21"/>
        <end position="40"/>
    </location>
</feature>
<dbReference type="CDD" id="cd12914">
    <property type="entry name" value="PDC1_DGC_like"/>
    <property type="match status" value="1"/>
</dbReference>
<keyword evidence="6" id="KW-0175">Coiled coil</keyword>
<dbReference type="PANTHER" id="PTHR43065:SF50">
    <property type="entry name" value="HISTIDINE KINASE"/>
    <property type="match status" value="1"/>
</dbReference>
<evidence type="ECO:0000256" key="4">
    <source>
        <dbReference type="ARBA" id="ARBA00022777"/>
    </source>
</evidence>
<dbReference type="SMART" id="SM00388">
    <property type="entry name" value="HisKA"/>
    <property type="match status" value="1"/>
</dbReference>
<dbReference type="InterPro" id="IPR036097">
    <property type="entry name" value="HisK_dim/P_sf"/>
</dbReference>
<dbReference type="Pfam" id="PF02518">
    <property type="entry name" value="HATPase_c"/>
    <property type="match status" value="1"/>
</dbReference>
<evidence type="ECO:0000256" key="7">
    <source>
        <dbReference type="SAM" id="Phobius"/>
    </source>
</evidence>
<dbReference type="EMBL" id="FODY01000008">
    <property type="protein sequence ID" value="SEO99095.1"/>
    <property type="molecule type" value="Genomic_DNA"/>
</dbReference>
<evidence type="ECO:0000256" key="2">
    <source>
        <dbReference type="ARBA" id="ARBA00012438"/>
    </source>
</evidence>
<dbReference type="Gene3D" id="1.10.287.130">
    <property type="match status" value="1"/>
</dbReference>
<keyword evidence="5" id="KW-0902">Two-component regulatory system</keyword>